<gene>
    <name evidence="1" type="primary">oar</name>
    <name evidence="1" type="ORF">XPU_0686</name>
</gene>
<dbReference type="Proteomes" id="UP000019143">
    <property type="component" value="Unassembled WGS sequence"/>
</dbReference>
<proteinExistence type="predicted"/>
<accession>W4RZQ9</accession>
<sequence>MASVEGVVTKVKEAIYYQQLNLSQTGPTAVGQDGRQIYWNQAGLNPANWNVNGTQPTGISVDPRGNRYRSYNDAIIARSTSKGGSQSLTVGLNKPFNDSDWSWSLAYTFANADEVSGLTSSTSGSQLGNTAVFQANEEVNATSAYEIRNSFLGTLQWKHNFFGDFATKVGLIYQGRSGRPYSYTFDNDANGDSRLNDLLYIPAGPGDVRFGSAAEEAAFWNFVNNDEYLSSHKGQVAQRNAVRNSWVNQFDLHIEQELPGFLEGNKAQIWLDVMNVGNLLNKKWGRVDEYAFPGMRGVVEYGGIDAATGKYVYRFNTPDPSTIYDDKGISRWALQLGFRYQF</sequence>
<name>W4RZQ9_9XANT</name>
<dbReference type="AlphaFoldDB" id="W4RZQ9"/>
<evidence type="ECO:0000313" key="1">
    <source>
        <dbReference type="EMBL" id="GAE49154.1"/>
    </source>
</evidence>
<reference evidence="1 2" key="1">
    <citation type="submission" date="2014-01" db="EMBL/GenBank/DDBJ databases">
        <title>Genome sequence and analysis of Xanthomonas arboricola pv. pruni.</title>
        <authorList>
            <person name="Fujikawa T."/>
            <person name="Nakazono-Nagaoka E."/>
        </authorList>
    </citation>
    <scope>NUCLEOTIDE SEQUENCE [LARGE SCALE GENOMIC DNA]</scope>
    <source>
        <strain evidence="2">MAFF 311562</strain>
    </source>
</reference>
<evidence type="ECO:0000313" key="2">
    <source>
        <dbReference type="Proteomes" id="UP000019143"/>
    </source>
</evidence>
<protein>
    <submittedName>
        <fullName evidence="1">Oar protein</fullName>
    </submittedName>
</protein>
<dbReference type="EMBL" id="BAVB01000111">
    <property type="protein sequence ID" value="GAE49154.1"/>
    <property type="molecule type" value="Genomic_DNA"/>
</dbReference>
<organism evidence="1 2">
    <name type="scientific">Xanthomonas arboricola pv. pruni str. MAFF 311562</name>
    <dbReference type="NCBI Taxonomy" id="1414836"/>
    <lineage>
        <taxon>Bacteria</taxon>
        <taxon>Pseudomonadati</taxon>
        <taxon>Pseudomonadota</taxon>
        <taxon>Gammaproteobacteria</taxon>
        <taxon>Lysobacterales</taxon>
        <taxon>Lysobacteraceae</taxon>
        <taxon>Xanthomonas</taxon>
    </lineage>
</organism>
<comment type="caution">
    <text evidence="1">The sequence shown here is derived from an EMBL/GenBank/DDBJ whole genome shotgun (WGS) entry which is preliminary data.</text>
</comment>